<keyword evidence="2" id="KW-1003">Cell membrane</keyword>
<feature type="domain" description="Phosphatidylglycerol lysyltransferase C-terminal" evidence="6">
    <location>
        <begin position="5"/>
        <end position="298"/>
    </location>
</feature>
<protein>
    <recommendedName>
        <fullName evidence="6">Phosphatidylglycerol lysyltransferase C-terminal domain-containing protein</fullName>
    </recommendedName>
</protein>
<evidence type="ECO:0000256" key="3">
    <source>
        <dbReference type="ARBA" id="ARBA00022692"/>
    </source>
</evidence>
<keyword evidence="5" id="KW-0472">Membrane</keyword>
<accession>A0A1L3MSZ0</accession>
<dbReference type="GO" id="GO:0005886">
    <property type="term" value="C:plasma membrane"/>
    <property type="evidence" value="ECO:0007669"/>
    <property type="project" value="UniProtKB-SubCell"/>
</dbReference>
<evidence type="ECO:0000313" key="7">
    <source>
        <dbReference type="EMBL" id="APH05461.1"/>
    </source>
</evidence>
<dbReference type="STRING" id="1547283.A9C19_12250"/>
<dbReference type="InterPro" id="IPR024320">
    <property type="entry name" value="LPG_synthase_C"/>
</dbReference>
<evidence type="ECO:0000313" key="8">
    <source>
        <dbReference type="Proteomes" id="UP000181936"/>
    </source>
</evidence>
<keyword evidence="4" id="KW-1133">Transmembrane helix</keyword>
<dbReference type="PANTHER" id="PTHR34697:SF2">
    <property type="entry name" value="PHOSPHATIDYLGLYCEROL LYSYLTRANSFERASE"/>
    <property type="match status" value="1"/>
</dbReference>
<dbReference type="PANTHER" id="PTHR34697">
    <property type="entry name" value="PHOSPHATIDYLGLYCEROL LYSYLTRANSFERASE"/>
    <property type="match status" value="1"/>
</dbReference>
<comment type="subcellular location">
    <subcellularLocation>
        <location evidence="1">Cell membrane</location>
        <topology evidence="1">Multi-pass membrane protein</topology>
    </subcellularLocation>
</comment>
<dbReference type="RefSeq" id="WP_072580251.1">
    <property type="nucleotide sequence ID" value="NZ_CP016020.1"/>
</dbReference>
<keyword evidence="8" id="KW-1185">Reference proteome</keyword>
<evidence type="ECO:0000259" key="6">
    <source>
        <dbReference type="Pfam" id="PF09924"/>
    </source>
</evidence>
<organism evidence="7 8">
    <name type="scientific">Bacillus weihaiensis</name>
    <dbReference type="NCBI Taxonomy" id="1547283"/>
    <lineage>
        <taxon>Bacteria</taxon>
        <taxon>Bacillati</taxon>
        <taxon>Bacillota</taxon>
        <taxon>Bacilli</taxon>
        <taxon>Bacillales</taxon>
        <taxon>Bacillaceae</taxon>
        <taxon>Bacillus</taxon>
    </lineage>
</organism>
<dbReference type="EMBL" id="CP016020">
    <property type="protein sequence ID" value="APH05461.1"/>
    <property type="molecule type" value="Genomic_DNA"/>
</dbReference>
<sequence length="336" mass="38806">MSVFRFIHKYGGDSLSHLSLLQDKDVFRSIKNSVMISYTPKGNKYYVIGDPFGEQEDLDNGLKEFMSFAKNHRMTPIFYQASSRFFHIFKENGYRIFKVGEEAKVCLETFTIQGKKSGKFRTTLNKFEREGFIFTIVYPPFTSELIEELTCISDEWLNGRKEKSFSVSSFSNEYIGFFPISTLRDRNGKLIAFASLPSDKQENETVSIDLMRSSKDSPPGAMDMVFISTFLWAKDNGFKSCSLGLSPLSNVGIGTDAALMEKIARYVFFNSCRFYNFRGLKSYKAKFATEWIPRYVVYKRTPLLLVMIKVILLVNKPIEYKRISFAEKWFSDKKIV</sequence>
<reference evidence="7 8" key="1">
    <citation type="journal article" date="2016" name="Sci. Rep.">
        <title>Complete genome sequence and transcriptomic analysis of a novel marine strain Bacillus weihaiensis reveals the mechanism of brown algae degradation.</title>
        <authorList>
            <person name="Zhu Y."/>
            <person name="Chen P."/>
            <person name="Bao Y."/>
            <person name="Men Y."/>
            <person name="Zeng Y."/>
            <person name="Yang J."/>
            <person name="Sun J."/>
            <person name="Sun Y."/>
        </authorList>
    </citation>
    <scope>NUCLEOTIDE SEQUENCE [LARGE SCALE GENOMIC DNA]</scope>
    <source>
        <strain evidence="7 8">Alg07</strain>
    </source>
</reference>
<dbReference type="Pfam" id="PF09924">
    <property type="entry name" value="LPG_synthase_C"/>
    <property type="match status" value="1"/>
</dbReference>
<dbReference type="AlphaFoldDB" id="A0A1L3MSZ0"/>
<dbReference type="SUPFAM" id="SSF55729">
    <property type="entry name" value="Acyl-CoA N-acyltransferases (Nat)"/>
    <property type="match status" value="1"/>
</dbReference>
<name>A0A1L3MSZ0_9BACI</name>
<evidence type="ECO:0000256" key="4">
    <source>
        <dbReference type="ARBA" id="ARBA00022989"/>
    </source>
</evidence>
<dbReference type="Proteomes" id="UP000181936">
    <property type="component" value="Chromosome"/>
</dbReference>
<dbReference type="KEGG" id="bwh:A9C19_12250"/>
<dbReference type="InterPro" id="IPR051211">
    <property type="entry name" value="PG_lysyltransferase"/>
</dbReference>
<dbReference type="GO" id="GO:0055091">
    <property type="term" value="P:phospholipid homeostasis"/>
    <property type="evidence" value="ECO:0007669"/>
    <property type="project" value="TreeGrafter"/>
</dbReference>
<evidence type="ECO:0000256" key="2">
    <source>
        <dbReference type="ARBA" id="ARBA00022475"/>
    </source>
</evidence>
<proteinExistence type="predicted"/>
<gene>
    <name evidence="7" type="ORF">A9C19_12250</name>
</gene>
<evidence type="ECO:0000256" key="5">
    <source>
        <dbReference type="ARBA" id="ARBA00023136"/>
    </source>
</evidence>
<dbReference type="GO" id="GO:0016755">
    <property type="term" value="F:aminoacyltransferase activity"/>
    <property type="evidence" value="ECO:0007669"/>
    <property type="project" value="TreeGrafter"/>
</dbReference>
<keyword evidence="3" id="KW-0812">Transmembrane</keyword>
<dbReference type="InterPro" id="IPR016181">
    <property type="entry name" value="Acyl_CoA_acyltransferase"/>
</dbReference>
<evidence type="ECO:0000256" key="1">
    <source>
        <dbReference type="ARBA" id="ARBA00004651"/>
    </source>
</evidence>